<reference evidence="10 11" key="1">
    <citation type="submission" date="2015-04" db="EMBL/GenBank/DDBJ databases">
        <title>Complete genome sequence of Schizopora paradoxa KUC8140, a cosmopolitan wood degrader in East Asia.</title>
        <authorList>
            <consortium name="DOE Joint Genome Institute"/>
            <person name="Min B."/>
            <person name="Park H."/>
            <person name="Jang Y."/>
            <person name="Kim J.-J."/>
            <person name="Kim K.H."/>
            <person name="Pangilinan J."/>
            <person name="Lipzen A."/>
            <person name="Riley R."/>
            <person name="Grigoriev I.V."/>
            <person name="Spatafora J.W."/>
            <person name="Choi I.-G."/>
        </authorList>
    </citation>
    <scope>NUCLEOTIDE SEQUENCE [LARGE SCALE GENOMIC DNA]</scope>
    <source>
        <strain evidence="10 11">KUC8140</strain>
    </source>
</reference>
<evidence type="ECO:0000256" key="2">
    <source>
        <dbReference type="ARBA" id="ARBA00009575"/>
    </source>
</evidence>
<evidence type="ECO:0000313" key="10">
    <source>
        <dbReference type="EMBL" id="KLO08676.1"/>
    </source>
</evidence>
<protein>
    <recommendedName>
        <fullName evidence="3">Cytochrome c oxidase assembly protein COX20, mitochondrial</fullName>
    </recommendedName>
</protein>
<dbReference type="EMBL" id="KQ086082">
    <property type="protein sequence ID" value="KLO08676.1"/>
    <property type="molecule type" value="Genomic_DNA"/>
</dbReference>
<dbReference type="FunCoup" id="A0A0H2RV42">
    <property type="interactions" value="157"/>
</dbReference>
<dbReference type="Pfam" id="PF12597">
    <property type="entry name" value="Cox20"/>
    <property type="match status" value="1"/>
</dbReference>
<dbReference type="InParanoid" id="A0A0H2RV42"/>
<dbReference type="InterPro" id="IPR022533">
    <property type="entry name" value="Cox20"/>
</dbReference>
<evidence type="ECO:0000256" key="5">
    <source>
        <dbReference type="ARBA" id="ARBA00022792"/>
    </source>
</evidence>
<evidence type="ECO:0000256" key="7">
    <source>
        <dbReference type="ARBA" id="ARBA00023128"/>
    </source>
</evidence>
<dbReference type="GO" id="GO:0005743">
    <property type="term" value="C:mitochondrial inner membrane"/>
    <property type="evidence" value="ECO:0007669"/>
    <property type="project" value="UniProtKB-SubCell"/>
</dbReference>
<dbReference type="OrthoDB" id="14603at2759"/>
<keyword evidence="5" id="KW-0999">Mitochondrion inner membrane</keyword>
<evidence type="ECO:0000256" key="8">
    <source>
        <dbReference type="ARBA" id="ARBA00023136"/>
    </source>
</evidence>
<feature type="compositionally biased region" description="Polar residues" evidence="9">
    <location>
        <begin position="12"/>
        <end position="25"/>
    </location>
</feature>
<gene>
    <name evidence="10" type="ORF">SCHPADRAFT_944271</name>
</gene>
<keyword evidence="6" id="KW-1133">Transmembrane helix</keyword>
<evidence type="ECO:0000256" key="4">
    <source>
        <dbReference type="ARBA" id="ARBA00022692"/>
    </source>
</evidence>
<organism evidence="10 11">
    <name type="scientific">Schizopora paradoxa</name>
    <dbReference type="NCBI Taxonomy" id="27342"/>
    <lineage>
        <taxon>Eukaryota</taxon>
        <taxon>Fungi</taxon>
        <taxon>Dikarya</taxon>
        <taxon>Basidiomycota</taxon>
        <taxon>Agaricomycotina</taxon>
        <taxon>Agaricomycetes</taxon>
        <taxon>Hymenochaetales</taxon>
        <taxon>Schizoporaceae</taxon>
        <taxon>Schizopora</taxon>
    </lineage>
</organism>
<evidence type="ECO:0000256" key="9">
    <source>
        <dbReference type="SAM" id="MobiDB-lite"/>
    </source>
</evidence>
<accession>A0A0H2RV42</accession>
<dbReference type="Proteomes" id="UP000053477">
    <property type="component" value="Unassembled WGS sequence"/>
</dbReference>
<dbReference type="PANTHER" id="PTHR31586:SF1">
    <property type="entry name" value="CYTOCHROME C OXIDASE ASSEMBLY PROTEIN COX20, MITOCHONDRIAL"/>
    <property type="match status" value="1"/>
</dbReference>
<comment type="similarity">
    <text evidence="2">Belongs to the COX20 family.</text>
</comment>
<sequence>MVPSQREDLSSDAGQQSSGESQQPVVSRRVETTGSKWTDLSLAMKVSYETNYLPISLTEDLRVDLSRWSERKRLSMNDFNHIGEVPCMRESLLRGIAAGLGVGVIRGLRVGAFSASNWAMGTFFVISVGSWQICQSSLRREREQVRVVVEEMAQRRMKKTGSEQQPPQQNE</sequence>
<keyword evidence="4" id="KW-0812">Transmembrane</keyword>
<feature type="region of interest" description="Disordered" evidence="9">
    <location>
        <begin position="1"/>
        <end position="30"/>
    </location>
</feature>
<proteinExistence type="inferred from homology"/>
<keyword evidence="7" id="KW-0496">Mitochondrion</keyword>
<keyword evidence="8" id="KW-0472">Membrane</keyword>
<keyword evidence="11" id="KW-1185">Reference proteome</keyword>
<dbReference type="AlphaFoldDB" id="A0A0H2RV42"/>
<evidence type="ECO:0000313" key="11">
    <source>
        <dbReference type="Proteomes" id="UP000053477"/>
    </source>
</evidence>
<evidence type="ECO:0000256" key="1">
    <source>
        <dbReference type="ARBA" id="ARBA00004273"/>
    </source>
</evidence>
<dbReference type="STRING" id="27342.A0A0H2RV42"/>
<comment type="subcellular location">
    <subcellularLocation>
        <location evidence="1">Mitochondrion inner membrane</location>
    </subcellularLocation>
</comment>
<dbReference type="GO" id="GO:0033617">
    <property type="term" value="P:mitochondrial respiratory chain complex IV assembly"/>
    <property type="evidence" value="ECO:0007669"/>
    <property type="project" value="InterPro"/>
</dbReference>
<evidence type="ECO:0000256" key="6">
    <source>
        <dbReference type="ARBA" id="ARBA00022989"/>
    </source>
</evidence>
<name>A0A0H2RV42_9AGAM</name>
<evidence type="ECO:0000256" key="3">
    <source>
        <dbReference type="ARBA" id="ARBA00017689"/>
    </source>
</evidence>
<dbReference type="PANTHER" id="PTHR31586">
    <property type="entry name" value="CYTOCHROME C OXIDASE PROTEIN 20"/>
    <property type="match status" value="1"/>
</dbReference>